<keyword evidence="12" id="KW-1185">Reference proteome</keyword>
<dbReference type="SUPFAM" id="SSF56112">
    <property type="entry name" value="Protein kinase-like (PK-like)"/>
    <property type="match status" value="1"/>
</dbReference>
<reference evidence="11 12" key="1">
    <citation type="journal article" date="2023" name="Plants (Basel)">
        <title>Bridging the Gap: Combining Genomics and Transcriptomics Approaches to Understand Stylosanthes scabra, an Orphan Legume from the Brazilian Caatinga.</title>
        <authorList>
            <person name="Ferreira-Neto J.R.C."/>
            <person name="da Silva M.D."/>
            <person name="Binneck E."/>
            <person name="de Melo N.F."/>
            <person name="da Silva R.H."/>
            <person name="de Melo A.L.T.M."/>
            <person name="Pandolfi V."/>
            <person name="Bustamante F.O."/>
            <person name="Brasileiro-Vidal A.C."/>
            <person name="Benko-Iseppon A.M."/>
        </authorList>
    </citation>
    <scope>NUCLEOTIDE SEQUENCE [LARGE SCALE GENOMIC DNA]</scope>
    <source>
        <tissue evidence="11">Leaves</tissue>
    </source>
</reference>
<evidence type="ECO:0000256" key="2">
    <source>
        <dbReference type="ARBA" id="ARBA00022527"/>
    </source>
</evidence>
<dbReference type="CDD" id="cd13983">
    <property type="entry name" value="STKc_WNK"/>
    <property type="match status" value="1"/>
</dbReference>
<organism evidence="11 12">
    <name type="scientific">Stylosanthes scabra</name>
    <dbReference type="NCBI Taxonomy" id="79078"/>
    <lineage>
        <taxon>Eukaryota</taxon>
        <taxon>Viridiplantae</taxon>
        <taxon>Streptophyta</taxon>
        <taxon>Embryophyta</taxon>
        <taxon>Tracheophyta</taxon>
        <taxon>Spermatophyta</taxon>
        <taxon>Magnoliopsida</taxon>
        <taxon>eudicotyledons</taxon>
        <taxon>Gunneridae</taxon>
        <taxon>Pentapetalae</taxon>
        <taxon>rosids</taxon>
        <taxon>fabids</taxon>
        <taxon>Fabales</taxon>
        <taxon>Fabaceae</taxon>
        <taxon>Papilionoideae</taxon>
        <taxon>50 kb inversion clade</taxon>
        <taxon>dalbergioids sensu lato</taxon>
        <taxon>Dalbergieae</taxon>
        <taxon>Pterocarpus clade</taxon>
        <taxon>Stylosanthes</taxon>
    </lineage>
</organism>
<evidence type="ECO:0000313" key="11">
    <source>
        <dbReference type="EMBL" id="MED6180185.1"/>
    </source>
</evidence>
<evidence type="ECO:0000256" key="1">
    <source>
        <dbReference type="ARBA" id="ARBA00012513"/>
    </source>
</evidence>
<comment type="catalytic activity">
    <reaction evidence="8">
        <text>L-seryl-[protein] + ATP = O-phospho-L-seryl-[protein] + ADP + H(+)</text>
        <dbReference type="Rhea" id="RHEA:17989"/>
        <dbReference type="Rhea" id="RHEA-COMP:9863"/>
        <dbReference type="Rhea" id="RHEA-COMP:11604"/>
        <dbReference type="ChEBI" id="CHEBI:15378"/>
        <dbReference type="ChEBI" id="CHEBI:29999"/>
        <dbReference type="ChEBI" id="CHEBI:30616"/>
        <dbReference type="ChEBI" id="CHEBI:83421"/>
        <dbReference type="ChEBI" id="CHEBI:456216"/>
        <dbReference type="EC" id="2.7.11.1"/>
    </reaction>
</comment>
<dbReference type="InterPro" id="IPR050588">
    <property type="entry name" value="WNK_Ser-Thr_kinase"/>
</dbReference>
<evidence type="ECO:0000256" key="7">
    <source>
        <dbReference type="ARBA" id="ARBA00047899"/>
    </source>
</evidence>
<dbReference type="InterPro" id="IPR000719">
    <property type="entry name" value="Prot_kinase_dom"/>
</dbReference>
<name>A0ABU6W6H9_9FABA</name>
<dbReference type="Proteomes" id="UP001341840">
    <property type="component" value="Unassembled WGS sequence"/>
</dbReference>
<evidence type="ECO:0000256" key="8">
    <source>
        <dbReference type="ARBA" id="ARBA00048679"/>
    </source>
</evidence>
<dbReference type="Gene3D" id="1.10.510.10">
    <property type="entry name" value="Transferase(Phosphotransferase) domain 1"/>
    <property type="match status" value="1"/>
</dbReference>
<dbReference type="EC" id="2.7.11.1" evidence="1"/>
<evidence type="ECO:0000256" key="4">
    <source>
        <dbReference type="ARBA" id="ARBA00022741"/>
    </source>
</evidence>
<protein>
    <recommendedName>
        <fullName evidence="1">non-specific serine/threonine protein kinase</fullName>
        <ecNumber evidence="1">2.7.11.1</ecNumber>
    </recommendedName>
</protein>
<keyword evidence="2" id="KW-0723">Serine/threonine-protein kinase</keyword>
<proteinExistence type="predicted"/>
<keyword evidence="3" id="KW-0808">Transferase</keyword>
<dbReference type="InterPro" id="IPR024678">
    <property type="entry name" value="Kinase_OSR1/WNK_CCT"/>
</dbReference>
<sequence>MDSDSVLALPESNGFKTRDTQDFEEDFVEKDPTGRYLRYNEILGKGAFKTVYRGFDEVDGIEVAWNQVRIDELLRSADDVEKLYSEVNLLKSLNHENIIKFYNSWIDDKKKTVNIITELFTSGNLRQYRKKHRYVDMKAIKGWARQILQGLVYLHGHKPPIIHRDLKCDNIFVNGNHGEVKIGDLGLATVMQQPTARSVIGTPEFMAPELYEEEYNELVDVYSFGMCMLEMVTFEYPYSECKNPAQIYKKVTSGIKPNSLNRVSDPQIKEFINKCLVRASERLSAEDLLKDPFLQVECSKDPTLSPLNSPNKSPMAIDKPKSGPSSMDLEADCKKVSVSNCAENSHGSSLCPLLEVRRTYKNNEFRLKGTKNDDISVSLILRIADSCGQVRNIHFLFYLETDTAVSVASEMVENLELSDHDVAFIAELIDYLIMKLLPQCKPSNEGYNHSHFPVLSSPRSEMVFDQHNAQGPVQTNAPSELVSNQENLIPLGSIQREDFETANGSFMFNNGDNAVFVGEYNSSPSLTSLEDQDWQDPSESDTAAEDACMKNEYCLDSDADGSDKGLSWSNLEMQLADTFWKCCKLQATNCCAAESIVLSGISKNSSHSTIPNLWGTPNALSLTSSESSLSTTDKDIDHELKHELEAIESQYQLWFQELSRQKLEALEATRKKWTARKKLLKPPSILNLRQTGTVKEYRDLFEKLSDVVLRSIFVNGLREDVKEELSSFEAESLSDLMDLSEVAEARCRRPKDGLMKFWGKIEGRRVVMVVSTGSSNSFIAKRVVTELRLPTSETRERFAYVDGTVAENGGLCKGLTVKVQG</sequence>
<evidence type="ECO:0000256" key="3">
    <source>
        <dbReference type="ARBA" id="ARBA00022679"/>
    </source>
</evidence>
<feature type="non-terminal residue" evidence="11">
    <location>
        <position position="821"/>
    </location>
</feature>
<comment type="catalytic activity">
    <reaction evidence="7">
        <text>L-threonyl-[protein] + ATP = O-phospho-L-threonyl-[protein] + ADP + H(+)</text>
        <dbReference type="Rhea" id="RHEA:46608"/>
        <dbReference type="Rhea" id="RHEA-COMP:11060"/>
        <dbReference type="Rhea" id="RHEA-COMP:11605"/>
        <dbReference type="ChEBI" id="CHEBI:15378"/>
        <dbReference type="ChEBI" id="CHEBI:30013"/>
        <dbReference type="ChEBI" id="CHEBI:30616"/>
        <dbReference type="ChEBI" id="CHEBI:61977"/>
        <dbReference type="ChEBI" id="CHEBI:456216"/>
        <dbReference type="EC" id="2.7.11.1"/>
    </reaction>
</comment>
<dbReference type="PANTHER" id="PTHR13902">
    <property type="entry name" value="SERINE/THREONINE-PROTEIN KINASE WNK WITH NO LYSINE -RELATED"/>
    <property type="match status" value="1"/>
</dbReference>
<dbReference type="Gene3D" id="3.10.20.90">
    <property type="entry name" value="Phosphatidylinositol 3-kinase Catalytic Subunit, Chain A, domain 1"/>
    <property type="match status" value="1"/>
</dbReference>
<evidence type="ECO:0000313" key="12">
    <source>
        <dbReference type="Proteomes" id="UP001341840"/>
    </source>
</evidence>
<evidence type="ECO:0000256" key="9">
    <source>
        <dbReference type="SAM" id="MobiDB-lite"/>
    </source>
</evidence>
<feature type="region of interest" description="Disordered" evidence="9">
    <location>
        <begin position="304"/>
        <end position="328"/>
    </location>
</feature>
<dbReference type="SMART" id="SM00220">
    <property type="entry name" value="S_TKc"/>
    <property type="match status" value="1"/>
</dbReference>
<dbReference type="EMBL" id="JASCZI010181259">
    <property type="protein sequence ID" value="MED6180185.1"/>
    <property type="molecule type" value="Genomic_DNA"/>
</dbReference>
<gene>
    <name evidence="11" type="ORF">PIB30_007691</name>
</gene>
<dbReference type="PROSITE" id="PS00108">
    <property type="entry name" value="PROTEIN_KINASE_ST"/>
    <property type="match status" value="1"/>
</dbReference>
<keyword evidence="4" id="KW-0547">Nucleotide-binding</keyword>
<dbReference type="PROSITE" id="PS50011">
    <property type="entry name" value="PROTEIN_KINASE_DOM"/>
    <property type="match status" value="1"/>
</dbReference>
<evidence type="ECO:0000259" key="10">
    <source>
        <dbReference type="PROSITE" id="PS50011"/>
    </source>
</evidence>
<evidence type="ECO:0000256" key="6">
    <source>
        <dbReference type="ARBA" id="ARBA00022840"/>
    </source>
</evidence>
<dbReference type="InterPro" id="IPR011009">
    <property type="entry name" value="Kinase-like_dom_sf"/>
</dbReference>
<dbReference type="Pfam" id="PF00069">
    <property type="entry name" value="Pkinase"/>
    <property type="match status" value="1"/>
</dbReference>
<dbReference type="CDD" id="cd00303">
    <property type="entry name" value="retropepsin_like"/>
    <property type="match status" value="1"/>
</dbReference>
<dbReference type="InterPro" id="IPR008271">
    <property type="entry name" value="Ser/Thr_kinase_AS"/>
</dbReference>
<evidence type="ECO:0000256" key="5">
    <source>
        <dbReference type="ARBA" id="ARBA00022777"/>
    </source>
</evidence>
<feature type="domain" description="Protein kinase" evidence="10">
    <location>
        <begin position="37"/>
        <end position="294"/>
    </location>
</feature>
<accession>A0ABU6W6H9</accession>
<dbReference type="Gene3D" id="3.30.200.20">
    <property type="entry name" value="Phosphorylase Kinase, domain 1"/>
    <property type="match status" value="1"/>
</dbReference>
<keyword evidence="5" id="KW-0418">Kinase</keyword>
<dbReference type="Pfam" id="PF12202">
    <property type="entry name" value="OSR1_C"/>
    <property type="match status" value="1"/>
</dbReference>
<comment type="caution">
    <text evidence="11">The sequence shown here is derived from an EMBL/GenBank/DDBJ whole genome shotgun (WGS) entry which is preliminary data.</text>
</comment>
<keyword evidence="6" id="KW-0067">ATP-binding</keyword>